<dbReference type="RefSeq" id="WP_048569390.1">
    <property type="nucleotide sequence ID" value="NZ_LFVU01000003.1"/>
</dbReference>
<dbReference type="Proteomes" id="UP000036756">
    <property type="component" value="Unassembled WGS sequence"/>
</dbReference>
<dbReference type="EMBL" id="LFVU01000003">
    <property type="protein sequence ID" value="KMT23004.1"/>
    <property type="molecule type" value="Genomic_DNA"/>
</dbReference>
<gene>
    <name evidence="1" type="ORF">CLCY_7c00510</name>
</gene>
<evidence type="ECO:0000313" key="1">
    <source>
        <dbReference type="EMBL" id="KMT23004.1"/>
    </source>
</evidence>
<organism evidence="1 2">
    <name type="scientific">Clostridium cylindrosporum DSM 605</name>
    <dbReference type="NCBI Taxonomy" id="1121307"/>
    <lineage>
        <taxon>Bacteria</taxon>
        <taxon>Bacillati</taxon>
        <taxon>Bacillota</taxon>
        <taxon>Clostridia</taxon>
        <taxon>Eubacteriales</taxon>
        <taxon>Clostridiaceae</taxon>
        <taxon>Clostridium</taxon>
    </lineage>
</organism>
<keyword evidence="2" id="KW-1185">Reference proteome</keyword>
<evidence type="ECO:0000313" key="2">
    <source>
        <dbReference type="Proteomes" id="UP000036756"/>
    </source>
</evidence>
<comment type="caution">
    <text evidence="1">The sequence shown here is derived from an EMBL/GenBank/DDBJ whole genome shotgun (WGS) entry which is preliminary data.</text>
</comment>
<protein>
    <submittedName>
        <fullName evidence="1">Uncharacterized protein</fullName>
    </submittedName>
</protein>
<dbReference type="PATRIC" id="fig|1121307.3.peg.2333"/>
<sequence>MYITKSAKDFFQDDLDVMLNLEEFAEERNIDGTILNVVIDNDRLQERAKKEYEGIYVGDILYYAKVSDYKENNMKKPKPDSIQSFNRKQYIVFDIREDNGLYEIILKYNGN</sequence>
<dbReference type="STRING" id="1121307.CLCY_7c00510"/>
<dbReference type="OrthoDB" id="9802430at2"/>
<dbReference type="AlphaFoldDB" id="A0A0J8DFK6"/>
<proteinExistence type="predicted"/>
<accession>A0A0J8DFK6</accession>
<name>A0A0J8DFK6_CLOCY</name>
<reference evidence="1 2" key="1">
    <citation type="submission" date="2015-06" db="EMBL/GenBank/DDBJ databases">
        <title>Draft genome sequence of the purine-degrading Clostridium cylindrosporum HC-1 (DSM 605).</title>
        <authorList>
            <person name="Poehlein A."/>
            <person name="Schiel-Bengelsdorf B."/>
            <person name="Bengelsdorf F."/>
            <person name="Daniel R."/>
            <person name="Duerre P."/>
        </authorList>
    </citation>
    <scope>NUCLEOTIDE SEQUENCE [LARGE SCALE GENOMIC DNA]</scope>
    <source>
        <strain evidence="1 2">DSM 605</strain>
    </source>
</reference>